<sequence>MSENALCNAGRDALILIPGAQSPAVKMAAFARRFAPLAKRPGKRCPAIIAAHAAGPARMRRCPAPDSAAEDFVARFAGPLPQRQGTLP</sequence>
<evidence type="ECO:0000313" key="1">
    <source>
        <dbReference type="EMBL" id="AVD71381.1"/>
    </source>
</evidence>
<evidence type="ECO:0000313" key="2">
    <source>
        <dbReference type="Proteomes" id="UP000239867"/>
    </source>
</evidence>
<gene>
    <name evidence="1" type="ORF">CAY53_07805</name>
</gene>
<dbReference type="EMBL" id="CP021255">
    <property type="protein sequence ID" value="AVD71381.1"/>
    <property type="molecule type" value="Genomic_DNA"/>
</dbReference>
<keyword evidence="2" id="KW-1185">Reference proteome</keyword>
<name>A0A2L1GNW7_9BACT</name>
<dbReference type="KEGG" id="deo:CAY53_07805"/>
<reference evidence="1 2" key="1">
    <citation type="journal article" date="2018" name="MBio">
        <title>Insights into the evolution of host association through the isolation and characterization of a novel human periodontal pathobiont, Desulfobulbus oralis.</title>
        <authorList>
            <person name="Cross K.L."/>
            <person name="Chirania P."/>
            <person name="Xiong W."/>
            <person name="Beall C.J."/>
            <person name="Elkins J.G."/>
            <person name="Giannone R.J."/>
            <person name="Griffen A.L."/>
            <person name="Guss A.M."/>
            <person name="Hettich R.L."/>
            <person name="Joshi S.S."/>
            <person name="Mokrzan E.M."/>
            <person name="Martin R.K."/>
            <person name="Zhulin I.B."/>
            <person name="Leys E.J."/>
            <person name="Podar M."/>
        </authorList>
    </citation>
    <scope>NUCLEOTIDE SEQUENCE [LARGE SCALE GENOMIC DNA]</scope>
    <source>
        <strain evidence="1 2">ORNL</strain>
    </source>
</reference>
<dbReference type="Proteomes" id="UP000239867">
    <property type="component" value="Chromosome"/>
</dbReference>
<dbReference type="AlphaFoldDB" id="A0A2L1GNW7"/>
<accession>A0A2L1GNW7</accession>
<dbReference type="RefSeq" id="WP_104936646.1">
    <property type="nucleotide sequence ID" value="NZ_CP021255.1"/>
</dbReference>
<proteinExistence type="predicted"/>
<organism evidence="1 2">
    <name type="scientific">Desulfobulbus oralis</name>
    <dbReference type="NCBI Taxonomy" id="1986146"/>
    <lineage>
        <taxon>Bacteria</taxon>
        <taxon>Pseudomonadati</taxon>
        <taxon>Thermodesulfobacteriota</taxon>
        <taxon>Desulfobulbia</taxon>
        <taxon>Desulfobulbales</taxon>
        <taxon>Desulfobulbaceae</taxon>
        <taxon>Desulfobulbus</taxon>
    </lineage>
</organism>
<protein>
    <submittedName>
        <fullName evidence="1">Uncharacterized protein</fullName>
    </submittedName>
</protein>